<dbReference type="PANTHER" id="PTHR13070:SF0">
    <property type="entry name" value="TRNA-SPLICING ENDONUCLEASE SUBUNIT SEN34"/>
    <property type="match status" value="1"/>
</dbReference>
<evidence type="ECO:0000256" key="2">
    <source>
        <dbReference type="ARBA" id="ARBA00022694"/>
    </source>
</evidence>
<evidence type="ECO:0000259" key="9">
    <source>
        <dbReference type="Pfam" id="PF26577"/>
    </source>
</evidence>
<dbReference type="Pfam" id="PF26577">
    <property type="entry name" value="TSEN34_N"/>
    <property type="match status" value="1"/>
</dbReference>
<dbReference type="EC" id="4.6.1.16" evidence="5"/>
<keyword evidence="2 5" id="KW-0819">tRNA processing</keyword>
<dbReference type="InterPro" id="IPR059049">
    <property type="entry name" value="TSEN34_N"/>
</dbReference>
<dbReference type="GeneID" id="25285747"/>
<evidence type="ECO:0000256" key="3">
    <source>
        <dbReference type="ARBA" id="ARBA00023239"/>
    </source>
</evidence>
<dbReference type="PANTHER" id="PTHR13070">
    <property type="entry name" value="TRNA-SPLICING ENDONUCLEASE SUBUNIT SEN34-RELATED"/>
    <property type="match status" value="1"/>
</dbReference>
<keyword evidence="3 5" id="KW-0456">Lyase</keyword>
<dbReference type="Pfam" id="PF01974">
    <property type="entry name" value="tRNA_int_endo"/>
    <property type="match status" value="1"/>
</dbReference>
<proteinExistence type="inferred from homology"/>
<keyword evidence="11" id="KW-1185">Reference proteome</keyword>
<comment type="function">
    <text evidence="4">Constitutes one of the two catalytic subunit of the tRNA-splicing endonuclease complex, a complex responsible for identification and cleavage of the splice sites in pre-tRNA. It cleaves pre-tRNA at the 5'- and 3'-splice sites to release the intron. The products are an intron and two tRNA half-molecules bearing 2',3'-cyclic phosphate and 5'-OH termini. There are no conserved sequences at the splice sites, but the intron is invariably located at the same site in the gene, placing the splice sites an invariant distance from the constant structural features of the tRNA body. It probably carries the active site for 3'-splice site cleavage.</text>
</comment>
<feature type="active site" evidence="6">
    <location>
        <position position="291"/>
    </location>
</feature>
<dbReference type="Gene3D" id="3.40.1350.10">
    <property type="match status" value="1"/>
</dbReference>
<comment type="similarity">
    <text evidence="1 5">Belongs to the tRNA-intron endonuclease family.</text>
</comment>
<evidence type="ECO:0000313" key="10">
    <source>
        <dbReference type="EMBL" id="KEF52938.1"/>
    </source>
</evidence>
<feature type="active site" evidence="6">
    <location>
        <position position="252"/>
    </location>
</feature>
<evidence type="ECO:0000256" key="5">
    <source>
        <dbReference type="PIRNR" id="PIRNR017250"/>
    </source>
</evidence>
<evidence type="ECO:0000256" key="7">
    <source>
        <dbReference type="SAM" id="MobiDB-lite"/>
    </source>
</evidence>
<dbReference type="InterPro" id="IPR006677">
    <property type="entry name" value="tRNA_intron_Endonuc_cat-like"/>
</dbReference>
<evidence type="ECO:0000313" key="11">
    <source>
        <dbReference type="Proteomes" id="UP000027920"/>
    </source>
</evidence>
<dbReference type="GO" id="GO:0000213">
    <property type="term" value="F:tRNA-intron lyase activity"/>
    <property type="evidence" value="ECO:0007669"/>
    <property type="project" value="UniProtKB-UniRule"/>
</dbReference>
<organism evidence="10 11">
    <name type="scientific">Exophiala aquamarina CBS 119918</name>
    <dbReference type="NCBI Taxonomy" id="1182545"/>
    <lineage>
        <taxon>Eukaryota</taxon>
        <taxon>Fungi</taxon>
        <taxon>Dikarya</taxon>
        <taxon>Ascomycota</taxon>
        <taxon>Pezizomycotina</taxon>
        <taxon>Eurotiomycetes</taxon>
        <taxon>Chaetothyriomycetidae</taxon>
        <taxon>Chaetothyriales</taxon>
        <taxon>Herpotrichiellaceae</taxon>
        <taxon>Exophiala</taxon>
    </lineage>
</organism>
<evidence type="ECO:0000256" key="6">
    <source>
        <dbReference type="PIRSR" id="PIRSR017250-50"/>
    </source>
</evidence>
<dbReference type="HOGENOM" id="CLU_049366_0_0_1"/>
<dbReference type="Proteomes" id="UP000027920">
    <property type="component" value="Unassembled WGS sequence"/>
</dbReference>
<dbReference type="AlphaFoldDB" id="A0A072P0Y3"/>
<feature type="compositionally biased region" description="Basic and acidic residues" evidence="7">
    <location>
        <begin position="121"/>
        <end position="136"/>
    </location>
</feature>
<dbReference type="CDD" id="cd22363">
    <property type="entry name" value="tRNA-intron_lyase_C"/>
    <property type="match status" value="1"/>
</dbReference>
<accession>A0A072P0Y3</accession>
<sequence length="314" mass="34102">MDASDDLGFDYTPELPIAISCVADRYLIFDVRVATWLRRQHNICGLTIGSLPLAPSQNLFLGIPVEIMPEEAQLLAERGIGYVLDDARAHDQAIRSPDSARRADYLDRLRNQARHVEAVKVQEKAASKKRGLEKQSRKAAASSASKPMLPNTALVDFDESEDPPAMQTPPIGNSSADVGGGAAAKPPTANVNTSNSYGITPATSDDFLPPSPPTTITTIKELPTSYPLYRHLHDKGYFMTPGLRFGCQYAVYPGDTLRFHSHFLAVGRQWDEEIDLLDIVGGGRLGTGVKKGFLFGGASPTGDVRTFSVEWAAM</sequence>
<protein>
    <recommendedName>
        <fullName evidence="5">tRNA-splicing endonuclease subunit Sen34</fullName>
        <ecNumber evidence="5">4.6.1.16</ecNumber>
    </recommendedName>
</protein>
<reference evidence="10 11" key="1">
    <citation type="submission" date="2013-03" db="EMBL/GenBank/DDBJ databases">
        <title>The Genome Sequence of Exophiala aquamarina CBS 119918.</title>
        <authorList>
            <consortium name="The Broad Institute Genomics Platform"/>
            <person name="Cuomo C."/>
            <person name="de Hoog S."/>
            <person name="Gorbushina A."/>
            <person name="Walker B."/>
            <person name="Young S.K."/>
            <person name="Zeng Q."/>
            <person name="Gargeya S."/>
            <person name="Fitzgerald M."/>
            <person name="Haas B."/>
            <person name="Abouelleil A."/>
            <person name="Allen A.W."/>
            <person name="Alvarado L."/>
            <person name="Arachchi H.M."/>
            <person name="Berlin A.M."/>
            <person name="Chapman S.B."/>
            <person name="Gainer-Dewar J."/>
            <person name="Goldberg J."/>
            <person name="Griggs A."/>
            <person name="Gujja S."/>
            <person name="Hansen M."/>
            <person name="Howarth C."/>
            <person name="Imamovic A."/>
            <person name="Ireland A."/>
            <person name="Larimer J."/>
            <person name="McCowan C."/>
            <person name="Murphy C."/>
            <person name="Pearson M."/>
            <person name="Poon T.W."/>
            <person name="Priest M."/>
            <person name="Roberts A."/>
            <person name="Saif S."/>
            <person name="Shea T."/>
            <person name="Sisk P."/>
            <person name="Sykes S."/>
            <person name="Wortman J."/>
            <person name="Nusbaum C."/>
            <person name="Birren B."/>
        </authorList>
    </citation>
    <scope>NUCLEOTIDE SEQUENCE [LARGE SCALE GENOMIC DNA]</scope>
    <source>
        <strain evidence="10 11">CBS 119918</strain>
    </source>
</reference>
<dbReference type="SUPFAM" id="SSF53032">
    <property type="entry name" value="tRNA-intron endonuclease catalytic domain-like"/>
    <property type="match status" value="1"/>
</dbReference>
<feature type="domain" description="TSEN34 N-terminal" evidence="9">
    <location>
        <begin position="17"/>
        <end position="86"/>
    </location>
</feature>
<evidence type="ECO:0000259" key="8">
    <source>
        <dbReference type="Pfam" id="PF01974"/>
    </source>
</evidence>
<dbReference type="EMBL" id="AMGV01000015">
    <property type="protein sequence ID" value="KEF52938.1"/>
    <property type="molecule type" value="Genomic_DNA"/>
</dbReference>
<dbReference type="STRING" id="1182545.A0A072P0Y3"/>
<dbReference type="FunFam" id="3.40.1350.10:FF:000008">
    <property type="entry name" value="tRNA-splicing endonuclease subunit Sen34"/>
    <property type="match status" value="1"/>
</dbReference>
<evidence type="ECO:0000256" key="4">
    <source>
        <dbReference type="ARBA" id="ARBA00059865"/>
    </source>
</evidence>
<dbReference type="GO" id="GO:0000379">
    <property type="term" value="P:tRNA-type intron splice site recognition and cleavage"/>
    <property type="evidence" value="ECO:0007669"/>
    <property type="project" value="UniProtKB-UniRule"/>
</dbReference>
<dbReference type="InterPro" id="IPR036167">
    <property type="entry name" value="tRNA_intron_Endo_cat-like_sf"/>
</dbReference>
<dbReference type="GO" id="GO:0003676">
    <property type="term" value="F:nucleic acid binding"/>
    <property type="evidence" value="ECO:0007669"/>
    <property type="project" value="InterPro"/>
</dbReference>
<dbReference type="RefSeq" id="XP_013255528.1">
    <property type="nucleotide sequence ID" value="XM_013400074.1"/>
</dbReference>
<dbReference type="VEuPathDB" id="FungiDB:A1O9_10844"/>
<feature type="domain" description="tRNA intron endonuclease catalytic" evidence="8">
    <location>
        <begin position="224"/>
        <end position="304"/>
    </location>
</feature>
<dbReference type="InterPro" id="IPR016690">
    <property type="entry name" value="TSEN34"/>
</dbReference>
<dbReference type="PIRSF" id="PIRSF017250">
    <property type="entry name" value="tRNA_splic_SEN34"/>
    <property type="match status" value="1"/>
</dbReference>
<feature type="region of interest" description="Disordered" evidence="7">
    <location>
        <begin position="121"/>
        <end position="191"/>
    </location>
</feature>
<dbReference type="OrthoDB" id="48041at2759"/>
<dbReference type="GO" id="GO:0000214">
    <property type="term" value="C:tRNA-intron endonuclease complex"/>
    <property type="evidence" value="ECO:0007669"/>
    <property type="project" value="UniProtKB-UniRule"/>
</dbReference>
<evidence type="ECO:0000256" key="1">
    <source>
        <dbReference type="ARBA" id="ARBA00008078"/>
    </source>
</evidence>
<gene>
    <name evidence="10" type="ORF">A1O9_10844</name>
</gene>
<feature type="active site" evidence="6">
    <location>
        <position position="260"/>
    </location>
</feature>
<dbReference type="NCBIfam" id="TIGR00324">
    <property type="entry name" value="endA"/>
    <property type="match status" value="1"/>
</dbReference>
<dbReference type="InterPro" id="IPR011856">
    <property type="entry name" value="tRNA_endonuc-like_dom_sf"/>
</dbReference>
<comment type="caution">
    <text evidence="10">The sequence shown here is derived from an EMBL/GenBank/DDBJ whole genome shotgun (WGS) entry which is preliminary data.</text>
</comment>
<dbReference type="InterPro" id="IPR006676">
    <property type="entry name" value="tRNA_splic"/>
</dbReference>
<name>A0A072P0Y3_9EURO</name>